<dbReference type="InterPro" id="IPR045621">
    <property type="entry name" value="BPD_transp_1_N"/>
</dbReference>
<dbReference type="InterPro" id="IPR000515">
    <property type="entry name" value="MetI-like"/>
</dbReference>
<dbReference type="CDD" id="cd06261">
    <property type="entry name" value="TM_PBP2"/>
    <property type="match status" value="1"/>
</dbReference>
<keyword evidence="4 7" id="KW-0812">Transmembrane</keyword>
<comment type="similarity">
    <text evidence="7">Belongs to the binding-protein-dependent transport system permease family.</text>
</comment>
<dbReference type="Proteomes" id="UP000294662">
    <property type="component" value="Unassembled WGS sequence"/>
</dbReference>
<dbReference type="AlphaFoldDB" id="A0A4R5ELV9"/>
<name>A0A4R5ELV9_9RHOB</name>
<reference evidence="9 10" key="1">
    <citation type="submission" date="2019-03" db="EMBL/GenBank/DDBJ databases">
        <authorList>
            <person name="Zhang S."/>
        </authorList>
    </citation>
    <scope>NUCLEOTIDE SEQUENCE [LARGE SCALE GENOMIC DNA]</scope>
    <source>
        <strain evidence="9 10">S4J41</strain>
    </source>
</reference>
<dbReference type="InterPro" id="IPR035906">
    <property type="entry name" value="MetI-like_sf"/>
</dbReference>
<feature type="transmembrane region" description="Helical" evidence="7">
    <location>
        <begin position="288"/>
        <end position="311"/>
    </location>
</feature>
<dbReference type="GO" id="GO:0005886">
    <property type="term" value="C:plasma membrane"/>
    <property type="evidence" value="ECO:0007669"/>
    <property type="project" value="UniProtKB-SubCell"/>
</dbReference>
<gene>
    <name evidence="9" type="ORF">E1B25_16460</name>
</gene>
<organism evidence="9 10">
    <name type="scientific">Antarcticimicrobium sediminis</name>
    <dbReference type="NCBI Taxonomy" id="2546227"/>
    <lineage>
        <taxon>Bacteria</taxon>
        <taxon>Pseudomonadati</taxon>
        <taxon>Pseudomonadota</taxon>
        <taxon>Alphaproteobacteria</taxon>
        <taxon>Rhodobacterales</taxon>
        <taxon>Paracoccaceae</taxon>
        <taxon>Antarcticimicrobium</taxon>
    </lineage>
</organism>
<protein>
    <submittedName>
        <fullName evidence="9">ABC transporter permease</fullName>
    </submittedName>
</protein>
<evidence type="ECO:0000256" key="1">
    <source>
        <dbReference type="ARBA" id="ARBA00004651"/>
    </source>
</evidence>
<evidence type="ECO:0000259" key="8">
    <source>
        <dbReference type="PROSITE" id="PS50928"/>
    </source>
</evidence>
<feature type="domain" description="ABC transmembrane type-1" evidence="8">
    <location>
        <begin position="96"/>
        <end position="307"/>
    </location>
</feature>
<dbReference type="PROSITE" id="PS50928">
    <property type="entry name" value="ABC_TM1"/>
    <property type="match status" value="1"/>
</dbReference>
<feature type="transmembrane region" description="Helical" evidence="7">
    <location>
        <begin position="132"/>
        <end position="157"/>
    </location>
</feature>
<dbReference type="Gene3D" id="1.10.3720.10">
    <property type="entry name" value="MetI-like"/>
    <property type="match status" value="1"/>
</dbReference>
<keyword evidence="3" id="KW-1003">Cell membrane</keyword>
<dbReference type="OrthoDB" id="9807402at2"/>
<comment type="caution">
    <text evidence="9">The sequence shown here is derived from an EMBL/GenBank/DDBJ whole genome shotgun (WGS) entry which is preliminary data.</text>
</comment>
<sequence>MKTLLSKLASVVGLLFAVVALNFLLIQFAPGDPVEVIVGEMGGASEELVAQMRAEYGLDKPVLVQLAIYVGKIVTGDFGLSIYYNQPVLSLILQRLPATVLLMLASMTIAVVLGTFLGIFSARHPKGLLSHFVTLFSLAGYSAPVFWTGLMLLILFSSVWPIFPVSGMTSIRGVQGVFGYILDVAHHLVLPAVTLSSVYIALYSRLSRASMLDVLGADYIRTARAKGLSERQVIYGHALRNGIIPVVTMLGLQMGQLLAGATLVETVFNWPGLGRLAYESILRRDYPTLLAILFFSAVIVVVANLLTDLAYGKIDPRIGGRRKPAPRKTKEATQ</sequence>
<dbReference type="SUPFAM" id="SSF161098">
    <property type="entry name" value="MetI-like"/>
    <property type="match status" value="1"/>
</dbReference>
<dbReference type="EMBL" id="SMFP01000012">
    <property type="protein sequence ID" value="TDE35554.1"/>
    <property type="molecule type" value="Genomic_DNA"/>
</dbReference>
<proteinExistence type="inferred from homology"/>
<keyword evidence="2 7" id="KW-0813">Transport</keyword>
<comment type="subcellular location">
    <subcellularLocation>
        <location evidence="1 7">Cell membrane</location>
        <topology evidence="1 7">Multi-pass membrane protein</topology>
    </subcellularLocation>
</comment>
<accession>A0A4R5ELV9</accession>
<dbReference type="RefSeq" id="WP_132830619.1">
    <property type="nucleotide sequence ID" value="NZ_SMFP01000012.1"/>
</dbReference>
<keyword evidence="5 7" id="KW-1133">Transmembrane helix</keyword>
<evidence type="ECO:0000256" key="4">
    <source>
        <dbReference type="ARBA" id="ARBA00022692"/>
    </source>
</evidence>
<evidence type="ECO:0000256" key="6">
    <source>
        <dbReference type="ARBA" id="ARBA00023136"/>
    </source>
</evidence>
<dbReference type="PANTHER" id="PTHR43163">
    <property type="entry name" value="DIPEPTIDE TRANSPORT SYSTEM PERMEASE PROTEIN DPPB-RELATED"/>
    <property type="match status" value="1"/>
</dbReference>
<dbReference type="GO" id="GO:0055085">
    <property type="term" value="P:transmembrane transport"/>
    <property type="evidence" value="ECO:0007669"/>
    <property type="project" value="InterPro"/>
</dbReference>
<keyword evidence="6 7" id="KW-0472">Membrane</keyword>
<evidence type="ECO:0000313" key="9">
    <source>
        <dbReference type="EMBL" id="TDE35554.1"/>
    </source>
</evidence>
<dbReference type="Pfam" id="PF19300">
    <property type="entry name" value="BPD_transp_1_N"/>
    <property type="match status" value="1"/>
</dbReference>
<dbReference type="Pfam" id="PF00528">
    <property type="entry name" value="BPD_transp_1"/>
    <property type="match status" value="1"/>
</dbReference>
<evidence type="ECO:0000256" key="3">
    <source>
        <dbReference type="ARBA" id="ARBA00022475"/>
    </source>
</evidence>
<evidence type="ECO:0000256" key="7">
    <source>
        <dbReference type="RuleBase" id="RU363032"/>
    </source>
</evidence>
<keyword evidence="10" id="KW-1185">Reference proteome</keyword>
<evidence type="ECO:0000256" key="2">
    <source>
        <dbReference type="ARBA" id="ARBA00022448"/>
    </source>
</evidence>
<feature type="transmembrane region" description="Helical" evidence="7">
    <location>
        <begin position="243"/>
        <end position="268"/>
    </location>
</feature>
<dbReference type="PANTHER" id="PTHR43163:SF9">
    <property type="entry name" value="ABC TRANSPORTER PERMEASE PROTEIN"/>
    <property type="match status" value="1"/>
</dbReference>
<feature type="transmembrane region" description="Helical" evidence="7">
    <location>
        <begin position="98"/>
        <end position="120"/>
    </location>
</feature>
<evidence type="ECO:0000313" key="10">
    <source>
        <dbReference type="Proteomes" id="UP000294662"/>
    </source>
</evidence>
<evidence type="ECO:0000256" key="5">
    <source>
        <dbReference type="ARBA" id="ARBA00022989"/>
    </source>
</evidence>
<feature type="transmembrane region" description="Helical" evidence="7">
    <location>
        <begin position="177"/>
        <end position="202"/>
    </location>
</feature>